<dbReference type="AlphaFoldDB" id="C1E9E4"/>
<dbReference type="GeneID" id="8244348"/>
<name>C1E9E4_MICCC</name>
<protein>
    <submittedName>
        <fullName evidence="1">Uncharacterized protein</fullName>
    </submittedName>
</protein>
<keyword evidence="2" id="KW-1185">Reference proteome</keyword>
<dbReference type="RefSeq" id="XP_002503410.1">
    <property type="nucleotide sequence ID" value="XM_002503364.1"/>
</dbReference>
<dbReference type="Proteomes" id="UP000002009">
    <property type="component" value="Chromosome 6"/>
</dbReference>
<dbReference type="InParanoid" id="C1E9E4"/>
<evidence type="ECO:0000313" key="1">
    <source>
        <dbReference type="EMBL" id="ACO64668.1"/>
    </source>
</evidence>
<dbReference type="KEGG" id="mis:MICPUN_59702"/>
<proteinExistence type="predicted"/>
<dbReference type="eggNOG" id="ENOG502S8QG">
    <property type="taxonomic scope" value="Eukaryota"/>
</dbReference>
<evidence type="ECO:0000313" key="2">
    <source>
        <dbReference type="Proteomes" id="UP000002009"/>
    </source>
</evidence>
<accession>C1E9E4</accession>
<organism evidence="1 2">
    <name type="scientific">Micromonas commoda (strain RCC299 / NOUM17 / CCMP2709)</name>
    <name type="common">Picoplanktonic green alga</name>
    <dbReference type="NCBI Taxonomy" id="296587"/>
    <lineage>
        <taxon>Eukaryota</taxon>
        <taxon>Viridiplantae</taxon>
        <taxon>Chlorophyta</taxon>
        <taxon>Mamiellophyceae</taxon>
        <taxon>Mamiellales</taxon>
        <taxon>Mamiellaceae</taxon>
        <taxon>Micromonas</taxon>
    </lineage>
</organism>
<dbReference type="OrthoDB" id="534691at2759"/>
<gene>
    <name evidence="1" type="ORF">MICPUN_59702</name>
</gene>
<sequence length="235" mass="25450">MAGIQAVWLTSKVSVVSRGRSSARPRSRGAVVCSCWDREKSVPKLAVSAALAWTLAVSVPDARAGLFGGGEEKDPIEPFSIFGTVYKQYVIDILDDSGRAIVGRTKGFTAEACVDLLTAEQQRYSVPNEGGFVERSPDGPGEKVARSRFCEKRVVKGSITKTEQMMPACVPACRSACFQATQAYDGQQLKSKGFGFTEKELGKVKGTCSARCEKECIKPGKSYDFQIPFRRGDGL</sequence>
<dbReference type="OMA" id="ACRSACF"/>
<dbReference type="EMBL" id="CP001327">
    <property type="protein sequence ID" value="ACO64668.1"/>
    <property type="molecule type" value="Genomic_DNA"/>
</dbReference>
<reference evidence="1 2" key="1">
    <citation type="journal article" date="2009" name="Science">
        <title>Green evolution and dynamic adaptations revealed by genomes of the marine picoeukaryotes Micromonas.</title>
        <authorList>
            <person name="Worden A.Z."/>
            <person name="Lee J.H."/>
            <person name="Mock T."/>
            <person name="Rouze P."/>
            <person name="Simmons M.P."/>
            <person name="Aerts A.L."/>
            <person name="Allen A.E."/>
            <person name="Cuvelier M.L."/>
            <person name="Derelle E."/>
            <person name="Everett M.V."/>
            <person name="Foulon E."/>
            <person name="Grimwood J."/>
            <person name="Gundlach H."/>
            <person name="Henrissat B."/>
            <person name="Napoli C."/>
            <person name="McDonald S.M."/>
            <person name="Parker M.S."/>
            <person name="Rombauts S."/>
            <person name="Salamov A."/>
            <person name="Von Dassow P."/>
            <person name="Badger J.H."/>
            <person name="Coutinho P.M."/>
            <person name="Demir E."/>
            <person name="Dubchak I."/>
            <person name="Gentemann C."/>
            <person name="Eikrem W."/>
            <person name="Gready J.E."/>
            <person name="John U."/>
            <person name="Lanier W."/>
            <person name="Lindquist E.A."/>
            <person name="Lucas S."/>
            <person name="Mayer K.F."/>
            <person name="Moreau H."/>
            <person name="Not F."/>
            <person name="Otillar R."/>
            <person name="Panaud O."/>
            <person name="Pangilinan J."/>
            <person name="Paulsen I."/>
            <person name="Piegu B."/>
            <person name="Poliakov A."/>
            <person name="Robbens S."/>
            <person name="Schmutz J."/>
            <person name="Toulza E."/>
            <person name="Wyss T."/>
            <person name="Zelensky A."/>
            <person name="Zhou K."/>
            <person name="Armbrust E.V."/>
            <person name="Bhattacharya D."/>
            <person name="Goodenough U.W."/>
            <person name="Van de Peer Y."/>
            <person name="Grigoriev I.V."/>
        </authorList>
    </citation>
    <scope>NUCLEOTIDE SEQUENCE [LARGE SCALE GENOMIC DNA]</scope>
    <source>
        <strain evidence="2">RCC299 / NOUM17</strain>
    </source>
</reference>